<dbReference type="AlphaFoldDB" id="A0A7X0TP93"/>
<dbReference type="EMBL" id="JAAROL010000004">
    <property type="protein sequence ID" value="MBC1332497.1"/>
    <property type="molecule type" value="Genomic_DNA"/>
</dbReference>
<organism evidence="2 3">
    <name type="scientific">Listeria booriae</name>
    <dbReference type="NCBI Taxonomy" id="1552123"/>
    <lineage>
        <taxon>Bacteria</taxon>
        <taxon>Bacillati</taxon>
        <taxon>Bacillota</taxon>
        <taxon>Bacilli</taxon>
        <taxon>Bacillales</taxon>
        <taxon>Listeriaceae</taxon>
        <taxon>Listeria</taxon>
    </lineage>
</organism>
<evidence type="ECO:0000256" key="1">
    <source>
        <dbReference type="SAM" id="Phobius"/>
    </source>
</evidence>
<keyword evidence="1" id="KW-0472">Membrane</keyword>
<feature type="transmembrane region" description="Helical" evidence="1">
    <location>
        <begin position="37"/>
        <end position="54"/>
    </location>
</feature>
<sequence>MKKIINDSLVLFGMIFLILIVFSYFTKISDLVENGKTYLVILFLAIIIGRYIKLKLSSRKHSKA</sequence>
<reference evidence="2 3" key="1">
    <citation type="submission" date="2020-03" db="EMBL/GenBank/DDBJ databases">
        <title>Soil Listeria distribution.</title>
        <authorList>
            <person name="Liao J."/>
            <person name="Wiedmann M."/>
        </authorList>
    </citation>
    <scope>NUCLEOTIDE SEQUENCE [LARGE SCALE GENOMIC DNA]</scope>
    <source>
        <strain evidence="2 3">FSL L7-1833</strain>
    </source>
</reference>
<feature type="transmembrane region" description="Helical" evidence="1">
    <location>
        <begin position="9"/>
        <end position="25"/>
    </location>
</feature>
<dbReference type="Proteomes" id="UP000532866">
    <property type="component" value="Unassembled WGS sequence"/>
</dbReference>
<evidence type="ECO:0000313" key="3">
    <source>
        <dbReference type="Proteomes" id="UP000532866"/>
    </source>
</evidence>
<dbReference type="RefSeq" id="WP_185374215.1">
    <property type="nucleotide sequence ID" value="NZ_JAARNB010000004.1"/>
</dbReference>
<protein>
    <submittedName>
        <fullName evidence="2">Uncharacterized protein</fullName>
    </submittedName>
</protein>
<keyword evidence="1" id="KW-1133">Transmembrane helix</keyword>
<proteinExistence type="predicted"/>
<keyword evidence="1" id="KW-0812">Transmembrane</keyword>
<name>A0A7X0TP93_9LIST</name>
<comment type="caution">
    <text evidence="2">The sequence shown here is derived from an EMBL/GenBank/DDBJ whole genome shotgun (WGS) entry which is preliminary data.</text>
</comment>
<evidence type="ECO:0000313" key="2">
    <source>
        <dbReference type="EMBL" id="MBC1332497.1"/>
    </source>
</evidence>
<gene>
    <name evidence="2" type="ORF">HB759_11180</name>
</gene>
<accession>A0A7X0TP93</accession>